<dbReference type="EMBL" id="JALLBG020000247">
    <property type="protein sequence ID" value="KAL3757887.1"/>
    <property type="molecule type" value="Genomic_DNA"/>
</dbReference>
<dbReference type="InterPro" id="IPR057434">
    <property type="entry name" value="LMF1/2_N"/>
</dbReference>
<evidence type="ECO:0000256" key="1">
    <source>
        <dbReference type="ARBA" id="ARBA00004477"/>
    </source>
</evidence>
<evidence type="ECO:0000256" key="4">
    <source>
        <dbReference type="ARBA" id="ARBA00022824"/>
    </source>
</evidence>
<name>A0ABD3M2H9_9STRA</name>
<feature type="transmembrane region" description="Helical" evidence="9">
    <location>
        <begin position="17"/>
        <end position="34"/>
    </location>
</feature>
<dbReference type="InterPro" id="IPR057433">
    <property type="entry name" value="LMF1/2_C"/>
</dbReference>
<evidence type="ECO:0000256" key="9">
    <source>
        <dbReference type="SAM" id="Phobius"/>
    </source>
</evidence>
<evidence type="ECO:0000313" key="12">
    <source>
        <dbReference type="EMBL" id="KAL3757887.1"/>
    </source>
</evidence>
<keyword evidence="4" id="KW-0256">Endoplasmic reticulum</keyword>
<evidence type="ECO:0000259" key="11">
    <source>
        <dbReference type="Pfam" id="PF25179"/>
    </source>
</evidence>
<evidence type="ECO:0000256" key="8">
    <source>
        <dbReference type="ARBA" id="ARBA00040643"/>
    </source>
</evidence>
<evidence type="ECO:0000256" key="7">
    <source>
        <dbReference type="ARBA" id="ARBA00023180"/>
    </source>
</evidence>
<proteinExistence type="inferred from homology"/>
<dbReference type="Pfam" id="PF25179">
    <property type="entry name" value="LMF1_C"/>
    <property type="match status" value="1"/>
</dbReference>
<dbReference type="GO" id="GO:0005789">
    <property type="term" value="C:endoplasmic reticulum membrane"/>
    <property type="evidence" value="ECO:0007669"/>
    <property type="project" value="UniProtKB-SubCell"/>
</dbReference>
<comment type="subcellular location">
    <subcellularLocation>
        <location evidence="1">Endoplasmic reticulum membrane</location>
        <topology evidence="1">Multi-pass membrane protein</topology>
    </subcellularLocation>
</comment>
<evidence type="ECO:0000313" key="13">
    <source>
        <dbReference type="Proteomes" id="UP001530293"/>
    </source>
</evidence>
<feature type="domain" description="Lipase maturation factor 1/2 C-terminal" evidence="11">
    <location>
        <begin position="466"/>
        <end position="574"/>
    </location>
</feature>
<keyword evidence="6 9" id="KW-0472">Membrane</keyword>
<dbReference type="PANTHER" id="PTHR14463:SF5">
    <property type="entry name" value="LIPASE MATURATION FACTOR 2"/>
    <property type="match status" value="1"/>
</dbReference>
<reference evidence="12 13" key="1">
    <citation type="submission" date="2024-10" db="EMBL/GenBank/DDBJ databases">
        <title>Updated reference genomes for cyclostephanoid diatoms.</title>
        <authorList>
            <person name="Roberts W.R."/>
            <person name="Alverson A.J."/>
        </authorList>
    </citation>
    <scope>NUCLEOTIDE SEQUENCE [LARGE SCALE GENOMIC DNA]</scope>
    <source>
        <strain evidence="12 13">AJA232-27</strain>
    </source>
</reference>
<evidence type="ECO:0000259" key="10">
    <source>
        <dbReference type="Pfam" id="PF06762"/>
    </source>
</evidence>
<gene>
    <name evidence="12" type="ORF">ACHAWU_002807</name>
</gene>
<evidence type="ECO:0000256" key="6">
    <source>
        <dbReference type="ARBA" id="ARBA00023136"/>
    </source>
</evidence>
<feature type="transmembrane region" description="Helical" evidence="9">
    <location>
        <begin position="124"/>
        <end position="143"/>
    </location>
</feature>
<sequence length="695" mass="78958">MTTKADVVAPSSLSQRYLNYLGYIYLIAFLSYYVQFPALSSRSGIEPAELAFKRAYPWLYVNIVESGYCDADSFVELLNVLGVILSIVIASGIAHHGTIYLATTAMYRFLVVLGRSFYTFQWDILLVEAGFLTGICFAPWRTFTLFQASDDGNHNNEQQVGSWPIRFLFFKLMLMSGIVKIQANCPTWNNLTALEYHFATQPLSGPLAWYAHQLPPILLRLGVAATFIIEIPAAFLLVCPFVTMRKVGSWMQFSLQLLIILTGNYNFFNLLTMALCLPCMIGDTPRENVRSFNHRLWKAMQFAFCAIFLTWSCKEMFGIERIPDVIDPERRMLGLKLIMTSDDCNAILERAVPITVACTLIFTIATGVRSTLKKTTNRLSSCTHCLVCCICITSTAVSFIDITPNFNQTSLGRIMSAPGMQYVRRYSSNISHSYGLFRRMTGVGLIPIDAVDKHTRWAGIPPSIVARPEIIVEALIDDSEEWRELNFRWKPGRVDIFPRQVAPHQPRFDWRMWFAALSTAEHNPWFVSFIKKILDGCGPVLDLLDEPEIAAGTHNITLVRASLYHYDFTRLNSEWARRIPGAKVTNTSTFLRIPEQVWNRKLVRQYLPPLEASNPSLREYLEHAGYQSTICLDNKNRCSDVDPASLSSCHLARYLRNLSGTSWTMPLVAFLSSLILVRYCNSFQSRRQKNKLKLA</sequence>
<dbReference type="InterPro" id="IPR009613">
    <property type="entry name" value="LMF"/>
</dbReference>
<feature type="transmembrane region" description="Helical" evidence="9">
    <location>
        <begin position="663"/>
        <end position="681"/>
    </location>
</feature>
<dbReference type="AlphaFoldDB" id="A0ABD3M2H9"/>
<feature type="transmembrane region" description="Helical" evidence="9">
    <location>
        <begin position="80"/>
        <end position="103"/>
    </location>
</feature>
<keyword evidence="5 9" id="KW-1133">Transmembrane helix</keyword>
<comment type="similarity">
    <text evidence="2">Belongs to the lipase maturation factor family.</text>
</comment>
<organism evidence="12 13">
    <name type="scientific">Discostella pseudostelligera</name>
    <dbReference type="NCBI Taxonomy" id="259834"/>
    <lineage>
        <taxon>Eukaryota</taxon>
        <taxon>Sar</taxon>
        <taxon>Stramenopiles</taxon>
        <taxon>Ochrophyta</taxon>
        <taxon>Bacillariophyta</taxon>
        <taxon>Coscinodiscophyceae</taxon>
        <taxon>Thalassiosirophycidae</taxon>
        <taxon>Stephanodiscales</taxon>
        <taxon>Stephanodiscaceae</taxon>
        <taxon>Discostella</taxon>
    </lineage>
</organism>
<feature type="domain" description="Lipase maturation factor 1/2 N-terminal" evidence="10">
    <location>
        <begin position="118"/>
        <end position="280"/>
    </location>
</feature>
<feature type="transmembrane region" description="Helical" evidence="9">
    <location>
        <begin position="217"/>
        <end position="243"/>
    </location>
</feature>
<dbReference type="Proteomes" id="UP001530293">
    <property type="component" value="Unassembled WGS sequence"/>
</dbReference>
<feature type="transmembrane region" description="Helical" evidence="9">
    <location>
        <begin position="379"/>
        <end position="400"/>
    </location>
</feature>
<protein>
    <recommendedName>
        <fullName evidence="8">Lipase maturation factor 2</fullName>
    </recommendedName>
</protein>
<dbReference type="PANTHER" id="PTHR14463">
    <property type="entry name" value="LIPASE MATURATION FACTOR"/>
    <property type="match status" value="1"/>
</dbReference>
<feature type="transmembrane region" description="Helical" evidence="9">
    <location>
        <begin position="255"/>
        <end position="275"/>
    </location>
</feature>
<accession>A0ABD3M2H9</accession>
<keyword evidence="3 9" id="KW-0812">Transmembrane</keyword>
<evidence type="ECO:0000256" key="3">
    <source>
        <dbReference type="ARBA" id="ARBA00022692"/>
    </source>
</evidence>
<comment type="caution">
    <text evidence="12">The sequence shown here is derived from an EMBL/GenBank/DDBJ whole genome shotgun (WGS) entry which is preliminary data.</text>
</comment>
<dbReference type="Pfam" id="PF06762">
    <property type="entry name" value="LMF1"/>
    <property type="match status" value="1"/>
</dbReference>
<keyword evidence="13" id="KW-1185">Reference proteome</keyword>
<evidence type="ECO:0000256" key="5">
    <source>
        <dbReference type="ARBA" id="ARBA00022989"/>
    </source>
</evidence>
<keyword evidence="7" id="KW-0325">Glycoprotein</keyword>
<evidence type="ECO:0000256" key="2">
    <source>
        <dbReference type="ARBA" id="ARBA00005512"/>
    </source>
</evidence>